<organism evidence="7">
    <name type="scientific">Setaria italica</name>
    <name type="common">Foxtail millet</name>
    <name type="synonym">Panicum italicum</name>
    <dbReference type="NCBI Taxonomy" id="4555"/>
    <lineage>
        <taxon>Eukaryota</taxon>
        <taxon>Viridiplantae</taxon>
        <taxon>Streptophyta</taxon>
        <taxon>Embryophyta</taxon>
        <taxon>Tracheophyta</taxon>
        <taxon>Spermatophyta</taxon>
        <taxon>Magnoliopsida</taxon>
        <taxon>Liliopsida</taxon>
        <taxon>Poales</taxon>
        <taxon>Poaceae</taxon>
        <taxon>PACMAD clade</taxon>
        <taxon>Panicoideae</taxon>
        <taxon>Panicodae</taxon>
        <taxon>Paniceae</taxon>
        <taxon>Cenchrinae</taxon>
        <taxon>Setaria</taxon>
    </lineage>
</organism>
<dbReference type="OMA" id="DVYPFDE"/>
<evidence type="ECO:0000256" key="1">
    <source>
        <dbReference type="ARBA" id="ARBA00004604"/>
    </source>
</evidence>
<dbReference type="Pfam" id="PF06870">
    <property type="entry name" value="RNA_pol_I_A49"/>
    <property type="match status" value="1"/>
</dbReference>
<sequence>MATPDPASASTKKRSKKRKAADGEANSSKTLEPPPEADLQTPATPATASASAKKKHSKKRKATEASTDASTEAAGDASTEAAGDASTEAAGDASTEAAADASTKAAVDASLNVTVDASLTGGRTAAAPAPAVAYFPTGYDPLAAAAVAAEEDESAPNARLFRHEKHPTWVDLVVGSSGGGPDFVGRSYAGEAATPQLCEYALGVLDKASGTLRVVPIAANKILRLEPHLEVQQPAHSQHSEVASEAGSVAGNDELKVQDLTMMYGTKTDRDKDNKWRSLNEQRNDPSAYEDIDLGTSNVHTNDNQEPVIVRNIPPYDPTADTSEKAYLLDEIIPKNMRQHLLEIVDHFESGQISSKGYSSFVSNRVQKLQELQGQDKERLAWILSYIQHLLSLYERNGCMSKHHRKHRKENKANHGPGTPLAVYRNLLLIFTEPGSSSMSSEKNELLINYILVLTLFADDFRSDPKDICADLKMTRQMLKPYYDQLGCKSVSAGAFKSTFMTLPAPLNFPQDVTRRKRRR</sequence>
<evidence type="ECO:0000256" key="3">
    <source>
        <dbReference type="ARBA" id="ARBA00022478"/>
    </source>
</evidence>
<dbReference type="STRING" id="4555.K3ZI23"/>
<reference evidence="7" key="2">
    <citation type="submission" date="2015-07" db="EMBL/GenBank/DDBJ databases">
        <authorList>
            <person name="Noorani M."/>
        </authorList>
    </citation>
    <scope>NUCLEOTIDE SEQUENCE</scope>
    <source>
        <strain evidence="7">Yugu1</strain>
    </source>
</reference>
<dbReference type="GO" id="GO:0001188">
    <property type="term" value="P:RNA polymerase I preinitiation complex assembly"/>
    <property type="evidence" value="ECO:0000318"/>
    <property type="project" value="GO_Central"/>
</dbReference>
<feature type="compositionally biased region" description="Basic residues" evidence="6">
    <location>
        <begin position="52"/>
        <end position="61"/>
    </location>
</feature>
<dbReference type="eggNOG" id="KOG4183">
    <property type="taxonomic scope" value="Eukaryota"/>
</dbReference>
<dbReference type="KEGG" id="sita:101760096"/>
<evidence type="ECO:0008006" key="10">
    <source>
        <dbReference type="Google" id="ProtNLM"/>
    </source>
</evidence>
<dbReference type="GeneID" id="101760096"/>
<dbReference type="InterPro" id="IPR009668">
    <property type="entry name" value="RNA_pol-assoc_fac_A49-like"/>
</dbReference>
<dbReference type="RefSeq" id="XP_004979718.1">
    <property type="nucleotide sequence ID" value="XM_004979661.3"/>
</dbReference>
<dbReference type="EMBL" id="AGNK02005152">
    <property type="status" value="NOT_ANNOTATED_CDS"/>
    <property type="molecule type" value="Genomic_DNA"/>
</dbReference>
<feature type="region of interest" description="Disordered" evidence="6">
    <location>
        <begin position="1"/>
        <end position="96"/>
    </location>
</feature>
<dbReference type="PANTHER" id="PTHR14440">
    <property type="entry name" value="DNA-DIRECTED RNA POLYMERASE I SUBUNIT RPA49"/>
    <property type="match status" value="1"/>
</dbReference>
<dbReference type="AlphaFoldDB" id="K3ZI23"/>
<evidence type="ECO:0000256" key="2">
    <source>
        <dbReference type="ARBA" id="ARBA00009430"/>
    </source>
</evidence>
<feature type="region of interest" description="Disordered" evidence="6">
    <location>
        <begin position="232"/>
        <end position="251"/>
    </location>
</feature>
<evidence type="ECO:0000313" key="9">
    <source>
        <dbReference type="Proteomes" id="UP000004995"/>
    </source>
</evidence>
<name>K3ZI23_SETIT</name>
<comment type="similarity">
    <text evidence="2">Belongs to the eukaryotic RPA49/POLR1E RNA polymerase subunit family.</text>
</comment>
<protein>
    <recommendedName>
        <fullName evidence="10">DNA-directed RNA polymerase I subunit RPA49</fullName>
    </recommendedName>
</protein>
<dbReference type="GO" id="GO:0006362">
    <property type="term" value="P:transcription elongation by RNA polymerase I"/>
    <property type="evidence" value="ECO:0000318"/>
    <property type="project" value="GO_Central"/>
</dbReference>
<evidence type="ECO:0000256" key="6">
    <source>
        <dbReference type="SAM" id="MobiDB-lite"/>
    </source>
</evidence>
<dbReference type="OrthoDB" id="532500at2759"/>
<keyword evidence="3" id="KW-0240">DNA-directed RNA polymerase</keyword>
<evidence type="ECO:0000313" key="7">
    <source>
        <dbReference type="EMBL" id="RCV39060.1"/>
    </source>
</evidence>
<accession>K3ZI23</accession>
<comment type="subcellular location">
    <subcellularLocation>
        <location evidence="1">Nucleus</location>
        <location evidence="1">Nucleolus</location>
    </subcellularLocation>
</comment>
<keyword evidence="5" id="KW-0539">Nucleus</keyword>
<dbReference type="FunCoup" id="K3ZI23">
    <property type="interactions" value="156"/>
</dbReference>
<feature type="compositionally biased region" description="Low complexity" evidence="6">
    <location>
        <begin position="41"/>
        <end position="51"/>
    </location>
</feature>
<evidence type="ECO:0000256" key="4">
    <source>
        <dbReference type="ARBA" id="ARBA00023163"/>
    </source>
</evidence>
<dbReference type="EMBL" id="CM003535">
    <property type="protein sequence ID" value="RCV39060.1"/>
    <property type="molecule type" value="Genomic_DNA"/>
</dbReference>
<reference evidence="8" key="3">
    <citation type="submission" date="2018-08" db="UniProtKB">
        <authorList>
            <consortium name="EnsemblPlants"/>
        </authorList>
    </citation>
    <scope>IDENTIFICATION</scope>
    <source>
        <strain evidence="8">Yugu1</strain>
    </source>
</reference>
<gene>
    <name evidence="8" type="primary">LOC101760096</name>
    <name evidence="7" type="ORF">SETIT_8G193200v2</name>
</gene>
<reference evidence="7 9" key="1">
    <citation type="journal article" date="2012" name="Nat. Biotechnol.">
        <title>Reference genome sequence of the model plant Setaria.</title>
        <authorList>
            <person name="Bennetzen J.L."/>
            <person name="Schmutz J."/>
            <person name="Wang H."/>
            <person name="Percifield R."/>
            <person name="Hawkins J."/>
            <person name="Pontaroli A.C."/>
            <person name="Estep M."/>
            <person name="Feng L."/>
            <person name="Vaughn J.N."/>
            <person name="Grimwood J."/>
            <person name="Jenkins J."/>
            <person name="Barry K."/>
            <person name="Lindquist E."/>
            <person name="Hellsten U."/>
            <person name="Deshpande S."/>
            <person name="Wang X."/>
            <person name="Wu X."/>
            <person name="Mitros T."/>
            <person name="Triplett J."/>
            <person name="Yang X."/>
            <person name="Ye C.Y."/>
            <person name="Mauro-Herrera M."/>
            <person name="Wang L."/>
            <person name="Li P."/>
            <person name="Sharma M."/>
            <person name="Sharma R."/>
            <person name="Ronald P.C."/>
            <person name="Panaud O."/>
            <person name="Kellogg E.A."/>
            <person name="Brutnell T.P."/>
            <person name="Doust A.N."/>
            <person name="Tuskan G.A."/>
            <person name="Rokhsar D."/>
            <person name="Devos K.M."/>
        </authorList>
    </citation>
    <scope>NUCLEOTIDE SEQUENCE [LARGE SCALE GENOMIC DNA]</scope>
    <source>
        <strain evidence="9">cv. Yugu1</strain>
        <strain evidence="7">Yugu1</strain>
    </source>
</reference>
<proteinExistence type="inferred from homology"/>
<dbReference type="GO" id="GO:0005736">
    <property type="term" value="C:RNA polymerase I complex"/>
    <property type="evidence" value="ECO:0000318"/>
    <property type="project" value="GO_Central"/>
</dbReference>
<dbReference type="EnsemblPlants" id="KQK95389">
    <property type="protein sequence ID" value="KQK95389"/>
    <property type="gene ID" value="SETIT_026225mg"/>
</dbReference>
<evidence type="ECO:0000256" key="5">
    <source>
        <dbReference type="ARBA" id="ARBA00023242"/>
    </source>
</evidence>
<feature type="region of interest" description="Disordered" evidence="6">
    <location>
        <begin position="281"/>
        <end position="301"/>
    </location>
</feature>
<feature type="compositionally biased region" description="Low complexity" evidence="6">
    <location>
        <begin position="64"/>
        <end position="96"/>
    </location>
</feature>
<dbReference type="GO" id="GO:0003677">
    <property type="term" value="F:DNA binding"/>
    <property type="evidence" value="ECO:0007669"/>
    <property type="project" value="InterPro"/>
</dbReference>
<dbReference type="Proteomes" id="UP000004995">
    <property type="component" value="Unassembled WGS sequence"/>
</dbReference>
<dbReference type="Gramene" id="KQK95389">
    <property type="protein sequence ID" value="KQK95389"/>
    <property type="gene ID" value="SETIT_026225mg"/>
</dbReference>
<keyword evidence="9" id="KW-1185">Reference proteome</keyword>
<keyword evidence="4" id="KW-0804">Transcription</keyword>
<evidence type="ECO:0000313" key="8">
    <source>
        <dbReference type="EnsemblPlants" id="KQK95389"/>
    </source>
</evidence>